<feature type="chain" id="PRO_5045723887" evidence="2">
    <location>
        <begin position="20"/>
        <end position="281"/>
    </location>
</feature>
<evidence type="ECO:0000256" key="1">
    <source>
        <dbReference type="SAM" id="MobiDB-lite"/>
    </source>
</evidence>
<evidence type="ECO:0000313" key="3">
    <source>
        <dbReference type="EMBL" id="MDQ0231499.1"/>
    </source>
</evidence>
<feature type="compositionally biased region" description="Low complexity" evidence="1">
    <location>
        <begin position="123"/>
        <end position="149"/>
    </location>
</feature>
<feature type="compositionally biased region" description="Low complexity" evidence="1">
    <location>
        <begin position="31"/>
        <end position="40"/>
    </location>
</feature>
<dbReference type="PROSITE" id="PS51257">
    <property type="entry name" value="PROKAR_LIPOPROTEIN"/>
    <property type="match status" value="1"/>
</dbReference>
<sequence>MNKKVTAIASIALLSTSLAACNANNGAMDEGNNGNRGNGNAQPIGYYTNENTNRDNEGPVTEFLDGRNNAANQQGNRNAATRGNQGTNGNTNQPTQVNQGNQGRTSDGNQANNQGNNSMRQVNNATNNNGQNNQTAQQGNQNNGANRNNRYTDMNYHGHLNTEGYYGREERELSERVRETVEKMNNVENANVVVTDDNILVAVDTNDNNDKAMKENITKELRNVTSGRNVQVVTDEGTVSRVRNINNNINNGGERGMIDTDINNLMNDLGDAIRRPFTGNR</sequence>
<dbReference type="EMBL" id="JAUSUD010000013">
    <property type="protein sequence ID" value="MDQ0231499.1"/>
    <property type="molecule type" value="Genomic_DNA"/>
</dbReference>
<dbReference type="Proteomes" id="UP001234495">
    <property type="component" value="Unassembled WGS sequence"/>
</dbReference>
<gene>
    <name evidence="3" type="ORF">J2S19_002782</name>
</gene>
<keyword evidence="4" id="KW-1185">Reference proteome</keyword>
<reference evidence="3 4" key="1">
    <citation type="submission" date="2023-07" db="EMBL/GenBank/DDBJ databases">
        <title>Genomic Encyclopedia of Type Strains, Phase IV (KMG-IV): sequencing the most valuable type-strain genomes for metagenomic binning, comparative biology and taxonomic classification.</title>
        <authorList>
            <person name="Goeker M."/>
        </authorList>
    </citation>
    <scope>NUCLEOTIDE SEQUENCE [LARGE SCALE GENOMIC DNA]</scope>
    <source>
        <strain evidence="3 4">DSM 29005</strain>
    </source>
</reference>
<organism evidence="3 4">
    <name type="scientific">Metabacillus malikii</name>
    <dbReference type="NCBI Taxonomy" id="1504265"/>
    <lineage>
        <taxon>Bacteria</taxon>
        <taxon>Bacillati</taxon>
        <taxon>Bacillota</taxon>
        <taxon>Bacilli</taxon>
        <taxon>Bacillales</taxon>
        <taxon>Bacillaceae</taxon>
        <taxon>Metabacillus</taxon>
    </lineage>
</organism>
<comment type="caution">
    <text evidence="3">The sequence shown here is derived from an EMBL/GenBank/DDBJ whole genome shotgun (WGS) entry which is preliminary data.</text>
</comment>
<evidence type="ECO:0000313" key="4">
    <source>
        <dbReference type="Proteomes" id="UP001234495"/>
    </source>
</evidence>
<proteinExistence type="predicted"/>
<dbReference type="RefSeq" id="WP_307342559.1">
    <property type="nucleotide sequence ID" value="NZ_JAUSUD010000013.1"/>
</dbReference>
<name>A0ABT9ZHX5_9BACI</name>
<keyword evidence="2" id="KW-0732">Signal</keyword>
<dbReference type="InterPro" id="IPR019076">
    <property type="entry name" value="Spore_lipoprot_YhcN/YlaJ-like"/>
</dbReference>
<accession>A0ABT9ZHX5</accession>
<feature type="compositionally biased region" description="Polar residues" evidence="1">
    <location>
        <begin position="104"/>
        <end position="122"/>
    </location>
</feature>
<feature type="compositionally biased region" description="Low complexity" evidence="1">
    <location>
        <begin position="66"/>
        <end position="103"/>
    </location>
</feature>
<feature type="region of interest" description="Disordered" evidence="1">
    <location>
        <begin position="27"/>
        <end position="168"/>
    </location>
</feature>
<evidence type="ECO:0000256" key="2">
    <source>
        <dbReference type="SAM" id="SignalP"/>
    </source>
</evidence>
<feature type="signal peptide" evidence="2">
    <location>
        <begin position="1"/>
        <end position="19"/>
    </location>
</feature>
<protein>
    <submittedName>
        <fullName evidence="3">Spore cortex protein</fullName>
    </submittedName>
</protein>
<dbReference type="Pfam" id="PF09580">
    <property type="entry name" value="Spore_YhcN_YlaJ"/>
    <property type="match status" value="1"/>
</dbReference>